<keyword evidence="6" id="KW-1185">Reference proteome</keyword>
<gene>
    <name evidence="5" type="ORF">LTRI10_LOCUS408</name>
</gene>
<feature type="compositionally biased region" description="Basic and acidic residues" evidence="3">
    <location>
        <begin position="21"/>
        <end position="39"/>
    </location>
</feature>
<name>A0AAV2C9A7_9ROSI</name>
<keyword evidence="1" id="KW-0646">Protease inhibitor</keyword>
<evidence type="ECO:0000256" key="1">
    <source>
        <dbReference type="ARBA" id="ARBA00022690"/>
    </source>
</evidence>
<evidence type="ECO:0000256" key="2">
    <source>
        <dbReference type="ARBA" id="ARBA00022704"/>
    </source>
</evidence>
<proteinExistence type="predicted"/>
<dbReference type="GO" id="GO:0004869">
    <property type="term" value="F:cysteine-type endopeptidase inhibitor activity"/>
    <property type="evidence" value="ECO:0007669"/>
    <property type="project" value="UniProtKB-KW"/>
</dbReference>
<evidence type="ECO:0000313" key="6">
    <source>
        <dbReference type="Proteomes" id="UP001497516"/>
    </source>
</evidence>
<dbReference type="InterPro" id="IPR046350">
    <property type="entry name" value="Cystatin_sf"/>
</dbReference>
<accession>A0AAV2C9A7</accession>
<feature type="region of interest" description="Disordered" evidence="3">
    <location>
        <begin position="1"/>
        <end position="68"/>
    </location>
</feature>
<evidence type="ECO:0000259" key="4">
    <source>
        <dbReference type="Pfam" id="PF00031"/>
    </source>
</evidence>
<feature type="compositionally biased region" description="Acidic residues" evidence="3">
    <location>
        <begin position="43"/>
        <end position="65"/>
    </location>
</feature>
<sequence>MDTQPLPLESTPGPETGLESEPEKQKREEAGGSNDDKVADGSGEGDEGEDDEDFEIEIVEEEDDGTERQVFVQAPSKPLIWYPKDKAGLEKLQNFYDTILKSEGFDVGEELPPVDIIEFGVLPVNLKSKWHGENVKACVEFVIEQYNKEREGKSELKVVDIVKANWGQCSGKNYYITLEAADLLSSDPAATKTYEAEVYRNIRGKLSTTLFRVKGQTETILEMEGGRPRTCM</sequence>
<dbReference type="PANTHER" id="PTHR31260:SF28">
    <property type="entry name" value="CYSTATIN DOMAIN PROTEIN"/>
    <property type="match status" value="1"/>
</dbReference>
<dbReference type="SUPFAM" id="SSF54403">
    <property type="entry name" value="Cystatin/monellin"/>
    <property type="match status" value="1"/>
</dbReference>
<dbReference type="EMBL" id="OZ034813">
    <property type="protein sequence ID" value="CAL1352441.1"/>
    <property type="molecule type" value="Genomic_DNA"/>
</dbReference>
<dbReference type="InterPro" id="IPR000010">
    <property type="entry name" value="Cystatin_dom"/>
</dbReference>
<organism evidence="5 6">
    <name type="scientific">Linum trigynum</name>
    <dbReference type="NCBI Taxonomy" id="586398"/>
    <lineage>
        <taxon>Eukaryota</taxon>
        <taxon>Viridiplantae</taxon>
        <taxon>Streptophyta</taxon>
        <taxon>Embryophyta</taxon>
        <taxon>Tracheophyta</taxon>
        <taxon>Spermatophyta</taxon>
        <taxon>Magnoliopsida</taxon>
        <taxon>eudicotyledons</taxon>
        <taxon>Gunneridae</taxon>
        <taxon>Pentapetalae</taxon>
        <taxon>rosids</taxon>
        <taxon>fabids</taxon>
        <taxon>Malpighiales</taxon>
        <taxon>Linaceae</taxon>
        <taxon>Linum</taxon>
    </lineage>
</organism>
<dbReference type="Pfam" id="PF00031">
    <property type="entry name" value="Cystatin"/>
    <property type="match status" value="1"/>
</dbReference>
<keyword evidence="2" id="KW-0789">Thiol protease inhibitor</keyword>
<dbReference type="Proteomes" id="UP001497516">
    <property type="component" value="Chromosome 1"/>
</dbReference>
<evidence type="ECO:0000256" key="3">
    <source>
        <dbReference type="SAM" id="MobiDB-lite"/>
    </source>
</evidence>
<protein>
    <recommendedName>
        <fullName evidence="4">Cystatin domain-containing protein</fullName>
    </recommendedName>
</protein>
<feature type="domain" description="Cystatin" evidence="4">
    <location>
        <begin position="133"/>
        <end position="182"/>
    </location>
</feature>
<reference evidence="5 6" key="1">
    <citation type="submission" date="2024-04" db="EMBL/GenBank/DDBJ databases">
        <authorList>
            <person name="Fracassetti M."/>
        </authorList>
    </citation>
    <scope>NUCLEOTIDE SEQUENCE [LARGE SCALE GENOMIC DNA]</scope>
</reference>
<dbReference type="Gene3D" id="3.10.450.10">
    <property type="match status" value="1"/>
</dbReference>
<dbReference type="PANTHER" id="PTHR31260">
    <property type="entry name" value="CYSTATIN/MONELLIN SUPERFAMILY PROTEIN"/>
    <property type="match status" value="1"/>
</dbReference>
<dbReference type="InterPro" id="IPR006462">
    <property type="entry name" value="MS5"/>
</dbReference>
<dbReference type="AlphaFoldDB" id="A0AAV2C9A7"/>
<evidence type="ECO:0000313" key="5">
    <source>
        <dbReference type="EMBL" id="CAL1352441.1"/>
    </source>
</evidence>